<dbReference type="Proteomes" id="UP000683925">
    <property type="component" value="Unassembled WGS sequence"/>
</dbReference>
<feature type="transmembrane region" description="Helical" evidence="1">
    <location>
        <begin position="175"/>
        <end position="196"/>
    </location>
</feature>
<feature type="transmembrane region" description="Helical" evidence="1">
    <location>
        <begin position="141"/>
        <end position="163"/>
    </location>
</feature>
<comment type="caution">
    <text evidence="2">The sequence shown here is derived from an EMBL/GenBank/DDBJ whole genome shotgun (WGS) entry which is preliminary data.</text>
</comment>
<accession>A0A8S1WGT5</accession>
<organism evidence="2 3">
    <name type="scientific">Paramecium octaurelia</name>
    <dbReference type="NCBI Taxonomy" id="43137"/>
    <lineage>
        <taxon>Eukaryota</taxon>
        <taxon>Sar</taxon>
        <taxon>Alveolata</taxon>
        <taxon>Ciliophora</taxon>
        <taxon>Intramacronucleata</taxon>
        <taxon>Oligohymenophorea</taxon>
        <taxon>Peniculida</taxon>
        <taxon>Parameciidae</taxon>
        <taxon>Paramecium</taxon>
    </lineage>
</organism>
<evidence type="ECO:0008006" key="4">
    <source>
        <dbReference type="Google" id="ProtNLM"/>
    </source>
</evidence>
<feature type="transmembrane region" description="Helical" evidence="1">
    <location>
        <begin position="1232"/>
        <end position="1250"/>
    </location>
</feature>
<keyword evidence="1" id="KW-0812">Transmembrane</keyword>
<dbReference type="PANTHER" id="PTHR31600:SF2">
    <property type="entry name" value="GAMETE ENRICHED GENE 10 PROTEIN-RELATED"/>
    <property type="match status" value="1"/>
</dbReference>
<dbReference type="InterPro" id="IPR052994">
    <property type="entry name" value="Tiny_macrocysts_regulators"/>
</dbReference>
<feature type="transmembrane region" description="Helical" evidence="1">
    <location>
        <begin position="75"/>
        <end position="98"/>
    </location>
</feature>
<evidence type="ECO:0000313" key="2">
    <source>
        <dbReference type="EMBL" id="CAD8187952.1"/>
    </source>
</evidence>
<keyword evidence="1" id="KW-0472">Membrane</keyword>
<keyword evidence="1" id="KW-1133">Transmembrane helix</keyword>
<name>A0A8S1WGT5_PAROT</name>
<feature type="transmembrane region" description="Helical" evidence="1">
    <location>
        <begin position="233"/>
        <end position="263"/>
    </location>
</feature>
<evidence type="ECO:0000313" key="3">
    <source>
        <dbReference type="Proteomes" id="UP000683925"/>
    </source>
</evidence>
<sequence>MKKIIQKAKNFHYILHFDQANISESILLFTNFLYFAQLLNLGKHFQPNSEIVTIYSLLKSTFILNLIPEKYFPHIQILLLIYNLSLAISILTVVLLNINHNSKNWILLMITINVTLNVYPNVFFIPNLWLNIKQCFTQSILYFFIALINIIFTIVITFFVVFFQRGDSLANNENITNTIIVARILIKLTEFITVYISFLDDTISFILEQFILVCIILLNLFKLTSISASKVQLGILFLIFNLSLFADYRVMDYLLISILILSLQSQIQFSQLQQILFNSDTILSCQLAERVYKRCLVDKQARIQLLVFKNNHKCSKCKAFYDIIECILKRTCKNERDKIIYANFISKKWPLRALVELLKEQNEDFYFQSAILTFQKTNESKFDISSYIQTSYKSQIECENIKSRLLSLITFMIKFWNQTIMNQFGIKQFYKQVQQVGKKIDQINKTIEKVYDVKNCKLKDNEFSDVITLRLLQIYYCIANVDLIKAQQMEDKINDLFRSDKFRQSNTIDNNQLATNRSMLLTTSLIYNINKLLQPNYQQISLFFDAQIEEVNFIKTSYEIMPQFISHIHDQLIENFIQKGQSRLCQQGQSSFYQDLKGYIIPCNIHIIPEQGQNDYLINAIITKDLNYNQCIVFGMNGRLYGMTQDFFEFSQQSMQFDTYSKKLSINDLVDKGSLVQYYIENISEQIQLLKQSIEKHQNYVISEAQSQWQYPDNHLNCLFNTNSILKQQYNSSINQMLSFSNFMSQKTYLQTSKQTEKSAQISDFDESGSQNKELIVDGVEWSILNQSYHNSIRQMLDQFSEKQKTNRIRLVLIYSLTFKKISFGKRSLGYFVIELKDYRQEFTQKTTSQYFTTYQTRKTESSHKNVSNYTFPMSEVEEVYSEKPIIDDDLDNQIKQINLKNHLLYLNKLEVDKQTIVLNENQISSINVTKQKMQSYDFENSSRLLKIQTDRQPKKHLLTTRIELQSINIQHDDDDIMQEVEKEFDEIVFERKMINNQDQDEDNFDMQRDKNPKDCYLKQKTKIINEQQQSNQTFTRQLSALKDTFQYLEKISSNNFTINSLKKFTYFSLCVIILLLINVVMDSLRAYTHVSDNDTFIVQTLDEIKFHRICAIKLSLFITKLLGQQSIINKNQIIFQLVQKQSQYIYDYNTYNQQYLLINNFESTQQVTSDQFNMLLQQFDNDMRKSYQSAEQNNTFNSTFQFTTGTQLIFNYIYDIVMQDLDKYDDQKLDYISASIFIILYVLLIVYQIKFLYAKQKVIIKLLKLSHQTNVNKIQNQIARLSTIKETFDSNNSKNWKLTSYVQIISEDVQHEKSQKKQNHDLEGNIGHQYIYPNIIAILFLCLFAAMGLLFQQIYYQKEYLTIQKQFLKLNIMIDHSLIYGSLIKTYYILQIPRSLDGSIIDNFNESINNQIDITNEIIDHLETLQERSLLDSLINDQCLYYKDMIEYCQNSQYQYNEMYSLIERGIISLTNNIQKVKNTEFNQELATKQFLKESKELTDYINSQSFINTFLVYFSESVNILDKEIDTVYQVGQDQFSSYVLMIELYEIGVGISLGLIYLLYGYLTQIYHRSDFKIIILFLRTIPNEQMQLKNILHQIKNIVQEK</sequence>
<feature type="transmembrane region" description="Helical" evidence="1">
    <location>
        <begin position="105"/>
        <end position="129"/>
    </location>
</feature>
<proteinExistence type="predicted"/>
<feature type="transmembrane region" description="Helical" evidence="1">
    <location>
        <begin position="21"/>
        <end position="39"/>
    </location>
</feature>
<gene>
    <name evidence="2" type="ORF">POCTA_138.1.T0910151</name>
</gene>
<feature type="transmembrane region" description="Helical" evidence="1">
    <location>
        <begin position="1065"/>
        <end position="1082"/>
    </location>
</feature>
<reference evidence="2" key="1">
    <citation type="submission" date="2021-01" db="EMBL/GenBank/DDBJ databases">
        <authorList>
            <consortium name="Genoscope - CEA"/>
            <person name="William W."/>
        </authorList>
    </citation>
    <scope>NUCLEOTIDE SEQUENCE</scope>
</reference>
<keyword evidence="3" id="KW-1185">Reference proteome</keyword>
<protein>
    <recommendedName>
        <fullName evidence="4">Transmembrane protein</fullName>
    </recommendedName>
</protein>
<feature type="transmembrane region" description="Helical" evidence="1">
    <location>
        <begin position="1547"/>
        <end position="1566"/>
    </location>
</feature>
<dbReference type="OrthoDB" id="302428at2759"/>
<feature type="transmembrane region" description="Helical" evidence="1">
    <location>
        <begin position="1331"/>
        <end position="1352"/>
    </location>
</feature>
<dbReference type="PANTHER" id="PTHR31600">
    <property type="entry name" value="TINY MACROCYSTS PROTEIN B-RELATED"/>
    <property type="match status" value="1"/>
</dbReference>
<dbReference type="OMA" id="KLNIMID"/>
<feature type="transmembrane region" description="Helical" evidence="1">
    <location>
        <begin position="202"/>
        <end position="221"/>
    </location>
</feature>
<dbReference type="EMBL" id="CAJJDP010000090">
    <property type="protein sequence ID" value="CAD8187952.1"/>
    <property type="molecule type" value="Genomic_DNA"/>
</dbReference>
<evidence type="ECO:0000256" key="1">
    <source>
        <dbReference type="SAM" id="Phobius"/>
    </source>
</evidence>